<evidence type="ECO:0000256" key="1">
    <source>
        <dbReference type="ARBA" id="ARBA00008460"/>
    </source>
</evidence>
<dbReference type="SUPFAM" id="SSF117991">
    <property type="entry name" value="YbeD/HP0495-like"/>
    <property type="match status" value="1"/>
</dbReference>
<dbReference type="PANTHER" id="PTHR38036:SF1">
    <property type="entry name" value="UPF0250 PROTEIN YBED"/>
    <property type="match status" value="1"/>
</dbReference>
<dbReference type="GO" id="GO:0005829">
    <property type="term" value="C:cytosol"/>
    <property type="evidence" value="ECO:0007669"/>
    <property type="project" value="TreeGrafter"/>
</dbReference>
<dbReference type="InterPro" id="IPR007454">
    <property type="entry name" value="UPF0250_YbeD-like"/>
</dbReference>
<dbReference type="OrthoDB" id="9793424at2"/>
<dbReference type="Proteomes" id="UP000283087">
    <property type="component" value="Unassembled WGS sequence"/>
</dbReference>
<dbReference type="PANTHER" id="PTHR38036">
    <property type="entry name" value="UPF0250 PROTEIN YBED"/>
    <property type="match status" value="1"/>
</dbReference>
<gene>
    <name evidence="3" type="ORF">EH243_05065</name>
</gene>
<dbReference type="EMBL" id="RQXW01000003">
    <property type="protein sequence ID" value="RTE66969.1"/>
    <property type="molecule type" value="Genomic_DNA"/>
</dbReference>
<proteinExistence type="inferred from homology"/>
<evidence type="ECO:0000256" key="2">
    <source>
        <dbReference type="HAMAP-Rule" id="MF_00659"/>
    </source>
</evidence>
<dbReference type="AlphaFoldDB" id="A0A430KTY9"/>
<comment type="similarity">
    <text evidence="1 2">Belongs to the UPF0250 family.</text>
</comment>
<dbReference type="Pfam" id="PF04359">
    <property type="entry name" value="DUF493"/>
    <property type="match status" value="1"/>
</dbReference>
<evidence type="ECO:0000313" key="4">
    <source>
        <dbReference type="Proteomes" id="UP000283087"/>
    </source>
</evidence>
<organism evidence="3 4">
    <name type="scientific">Amphritea opalescens</name>
    <dbReference type="NCBI Taxonomy" id="2490544"/>
    <lineage>
        <taxon>Bacteria</taxon>
        <taxon>Pseudomonadati</taxon>
        <taxon>Pseudomonadota</taxon>
        <taxon>Gammaproteobacteria</taxon>
        <taxon>Oceanospirillales</taxon>
        <taxon>Oceanospirillaceae</taxon>
        <taxon>Amphritea</taxon>
    </lineage>
</organism>
<keyword evidence="4" id="KW-1185">Reference proteome</keyword>
<accession>A0A430KTY9</accession>
<sequence length="93" mass="10330">MAEETKQAAPKIEFPCPDYPIKVIGRDGPDFQDVVIEVVRIHVPDLDITKVELQGSSKGTFTSVRMKITATGHEQLKALHEDLLETGRVTMVI</sequence>
<dbReference type="InterPro" id="IPR027471">
    <property type="entry name" value="YbeD-like_sf"/>
</dbReference>
<dbReference type="Gene3D" id="3.30.70.260">
    <property type="match status" value="1"/>
</dbReference>
<evidence type="ECO:0000313" key="3">
    <source>
        <dbReference type="EMBL" id="RTE66969.1"/>
    </source>
</evidence>
<reference evidence="3 4" key="1">
    <citation type="submission" date="2018-11" db="EMBL/GenBank/DDBJ databases">
        <title>The draft genome sequence of Amphritea opalescens ANRC-JH13T.</title>
        <authorList>
            <person name="Fang Z."/>
            <person name="Zhang Y."/>
            <person name="Han X."/>
        </authorList>
    </citation>
    <scope>NUCLEOTIDE SEQUENCE [LARGE SCALE GENOMIC DNA]</scope>
    <source>
        <strain evidence="3 4">ANRC-JH13</strain>
    </source>
</reference>
<dbReference type="HAMAP" id="MF_00659">
    <property type="entry name" value="UPF0250"/>
    <property type="match status" value="1"/>
</dbReference>
<dbReference type="RefSeq" id="WP_126157554.1">
    <property type="nucleotide sequence ID" value="NZ_RQXW01000003.1"/>
</dbReference>
<name>A0A430KTY9_9GAMM</name>
<protein>
    <recommendedName>
        <fullName evidence="2">UPF0250 protein EH243_05065</fullName>
    </recommendedName>
</protein>
<comment type="caution">
    <text evidence="3">The sequence shown here is derived from an EMBL/GenBank/DDBJ whole genome shotgun (WGS) entry which is preliminary data.</text>
</comment>